<dbReference type="InterPro" id="IPR039537">
    <property type="entry name" value="Retrotran_Ty1/copia-like"/>
</dbReference>
<reference evidence="4" key="1">
    <citation type="journal article" date="2019" name="Int. J. Syst. Evol. Microbiol.">
        <title>The Global Catalogue of Microorganisms (GCM) 10K type strain sequencing project: providing services to taxonomists for standard genome sequencing and annotation.</title>
        <authorList>
            <consortium name="The Broad Institute Genomics Platform"/>
            <consortium name="The Broad Institute Genome Sequencing Center for Infectious Disease"/>
            <person name="Wu L."/>
            <person name="Ma J."/>
        </authorList>
    </citation>
    <scope>NUCLEOTIDE SEQUENCE [LARGE SCALE GENOMIC DNA]</scope>
    <source>
        <strain evidence="4">CGMCC 1.12778</strain>
    </source>
</reference>
<dbReference type="Pfam" id="PF00665">
    <property type="entry name" value="rve"/>
    <property type="match status" value="1"/>
</dbReference>
<dbReference type="SUPFAM" id="SSF53098">
    <property type="entry name" value="Ribonuclease H-like"/>
    <property type="match status" value="1"/>
</dbReference>
<sequence>MSWLDRAMGRVIRRDEHDKPGVLVHVDIKKLGRIPDGGGHRVSGRAVEDENKTGTEANQRPGYAYLHNVVDDHSPFAYTEILTDEKKENAGGFWERANAAFNAAGTTVSRVLTDDGSCYRSYAFKDALGPGIRHKRTRPYLPQTNGKVERFNRTMLDGWAATGRTPA</sequence>
<dbReference type="PANTHER" id="PTHR42648">
    <property type="entry name" value="TRANSPOSASE, PUTATIVE-RELATED"/>
    <property type="match status" value="1"/>
</dbReference>
<keyword evidence="4" id="KW-1185">Reference proteome</keyword>
<dbReference type="InterPro" id="IPR036397">
    <property type="entry name" value="RNaseH_sf"/>
</dbReference>
<protein>
    <recommendedName>
        <fullName evidence="2">Integrase catalytic domain-containing protein</fullName>
    </recommendedName>
</protein>
<evidence type="ECO:0000313" key="3">
    <source>
        <dbReference type="EMBL" id="GGH93161.1"/>
    </source>
</evidence>
<evidence type="ECO:0000313" key="4">
    <source>
        <dbReference type="Proteomes" id="UP000643279"/>
    </source>
</evidence>
<evidence type="ECO:0000259" key="2">
    <source>
        <dbReference type="PROSITE" id="PS50994"/>
    </source>
</evidence>
<feature type="domain" description="Integrase catalytic" evidence="2">
    <location>
        <begin position="31"/>
        <end position="167"/>
    </location>
</feature>
<dbReference type="EMBL" id="BMFW01000004">
    <property type="protein sequence ID" value="GGH93161.1"/>
    <property type="molecule type" value="Genomic_DNA"/>
</dbReference>
<dbReference type="InterPro" id="IPR012337">
    <property type="entry name" value="RNaseH-like_sf"/>
</dbReference>
<name>A0ABQ2AKN1_9MICC</name>
<accession>A0ABQ2AKN1</accession>
<gene>
    <name evidence="3" type="ORF">GCM10007170_13390</name>
</gene>
<dbReference type="InterPro" id="IPR001584">
    <property type="entry name" value="Integrase_cat-core"/>
</dbReference>
<dbReference type="PROSITE" id="PS50994">
    <property type="entry name" value="INTEGRASE"/>
    <property type="match status" value="1"/>
</dbReference>
<proteinExistence type="predicted"/>
<evidence type="ECO:0000256" key="1">
    <source>
        <dbReference type="SAM" id="MobiDB-lite"/>
    </source>
</evidence>
<dbReference type="PANTHER" id="PTHR42648:SF15">
    <property type="entry name" value="BLL8290 PROTEIN"/>
    <property type="match status" value="1"/>
</dbReference>
<dbReference type="Gene3D" id="3.30.420.10">
    <property type="entry name" value="Ribonuclease H-like superfamily/Ribonuclease H"/>
    <property type="match status" value="1"/>
</dbReference>
<organism evidence="3 4">
    <name type="scientific">Arthrobacter liuii</name>
    <dbReference type="NCBI Taxonomy" id="1476996"/>
    <lineage>
        <taxon>Bacteria</taxon>
        <taxon>Bacillati</taxon>
        <taxon>Actinomycetota</taxon>
        <taxon>Actinomycetes</taxon>
        <taxon>Micrococcales</taxon>
        <taxon>Micrococcaceae</taxon>
        <taxon>Arthrobacter</taxon>
    </lineage>
</organism>
<dbReference type="Proteomes" id="UP000643279">
    <property type="component" value="Unassembled WGS sequence"/>
</dbReference>
<feature type="region of interest" description="Disordered" evidence="1">
    <location>
        <begin position="35"/>
        <end position="58"/>
    </location>
</feature>
<comment type="caution">
    <text evidence="3">The sequence shown here is derived from an EMBL/GenBank/DDBJ whole genome shotgun (WGS) entry which is preliminary data.</text>
</comment>